<feature type="transmembrane region" description="Helical" evidence="1">
    <location>
        <begin position="30"/>
        <end position="59"/>
    </location>
</feature>
<comment type="caution">
    <text evidence="2">The sequence shown here is derived from an EMBL/GenBank/DDBJ whole genome shotgun (WGS) entry which is preliminary data.</text>
</comment>
<dbReference type="RefSeq" id="WP_308913495.1">
    <property type="nucleotide sequence ID" value="NZ_JAVGVR010000001.1"/>
</dbReference>
<protein>
    <submittedName>
        <fullName evidence="2">DUF898 family protein</fullName>
    </submittedName>
</protein>
<dbReference type="EMBL" id="JAVGVR010000001">
    <property type="protein sequence ID" value="MDQ6598111.1"/>
    <property type="molecule type" value="Genomic_DNA"/>
</dbReference>
<keyword evidence="1" id="KW-0812">Transmembrane</keyword>
<keyword evidence="1" id="KW-0472">Membrane</keyword>
<sequence>MSELTTININQNYAVQTEGKSYFDGGLLQYIGWSIIGGIVTICTFGICYPWAITMILGWKTRHTVINGRRLKFTGSAIGLFGNWIKWWLLCIITLGIYSFWLFIAMEKWKVKHTILAD</sequence>
<dbReference type="AlphaFoldDB" id="A0AA90TQH4"/>
<dbReference type="Proteomes" id="UP001178888">
    <property type="component" value="Unassembled WGS sequence"/>
</dbReference>
<evidence type="ECO:0000256" key="1">
    <source>
        <dbReference type="SAM" id="Phobius"/>
    </source>
</evidence>
<keyword evidence="3" id="KW-1185">Reference proteome</keyword>
<reference evidence="2" key="1">
    <citation type="submission" date="2023-08" db="EMBL/GenBank/DDBJ databases">
        <title>Nitrogen cycling bacteria in agricultural field soils.</title>
        <authorList>
            <person name="Jang J."/>
        </authorList>
    </citation>
    <scope>NUCLEOTIDE SEQUENCE</scope>
    <source>
        <strain evidence="2">PS3-36</strain>
    </source>
</reference>
<name>A0AA90TQH4_9BACI</name>
<organism evidence="2 3">
    <name type="scientific">Bacillus salipaludis</name>
    <dbReference type="NCBI Taxonomy" id="2547811"/>
    <lineage>
        <taxon>Bacteria</taxon>
        <taxon>Bacillati</taxon>
        <taxon>Bacillota</taxon>
        <taxon>Bacilli</taxon>
        <taxon>Bacillales</taxon>
        <taxon>Bacillaceae</taxon>
        <taxon>Bacillus</taxon>
    </lineage>
</organism>
<proteinExistence type="predicted"/>
<gene>
    <name evidence="2" type="ORF">RCG21_17410</name>
</gene>
<evidence type="ECO:0000313" key="3">
    <source>
        <dbReference type="Proteomes" id="UP001178888"/>
    </source>
</evidence>
<evidence type="ECO:0000313" key="2">
    <source>
        <dbReference type="EMBL" id="MDQ6598111.1"/>
    </source>
</evidence>
<dbReference type="Pfam" id="PF05987">
    <property type="entry name" value="DUF898"/>
    <property type="match status" value="1"/>
</dbReference>
<accession>A0AA90TQH4</accession>
<keyword evidence="1" id="KW-1133">Transmembrane helix</keyword>
<feature type="transmembrane region" description="Helical" evidence="1">
    <location>
        <begin position="80"/>
        <end position="104"/>
    </location>
</feature>
<dbReference type="InterPro" id="IPR010295">
    <property type="entry name" value="DUF898"/>
</dbReference>